<dbReference type="CDD" id="cd00082">
    <property type="entry name" value="HisKA"/>
    <property type="match status" value="1"/>
</dbReference>
<keyword evidence="9" id="KW-0902">Two-component regulatory system</keyword>
<dbReference type="EMBL" id="CP009302">
    <property type="protein sequence ID" value="AJC12050.1"/>
    <property type="molecule type" value="Genomic_DNA"/>
</dbReference>
<dbReference type="GO" id="GO:0000155">
    <property type="term" value="F:phosphorelay sensor kinase activity"/>
    <property type="evidence" value="ECO:0007669"/>
    <property type="project" value="InterPro"/>
</dbReference>
<dbReference type="KEGG" id="cbac:JI75_04580"/>
<dbReference type="InterPro" id="IPR005467">
    <property type="entry name" value="His_kinase_dom"/>
</dbReference>
<dbReference type="OrthoDB" id="9786919at2"/>
<feature type="transmembrane region" description="Helical" evidence="10">
    <location>
        <begin position="21"/>
        <end position="43"/>
    </location>
</feature>
<dbReference type="PANTHER" id="PTHR45436:SF5">
    <property type="entry name" value="SENSOR HISTIDINE KINASE TRCS"/>
    <property type="match status" value="1"/>
</dbReference>
<evidence type="ECO:0000256" key="4">
    <source>
        <dbReference type="ARBA" id="ARBA00022553"/>
    </source>
</evidence>
<dbReference type="Gene3D" id="3.30.565.10">
    <property type="entry name" value="Histidine kinase-like ATPase, C-terminal domain"/>
    <property type="match status" value="1"/>
</dbReference>
<dbReference type="InterPro" id="IPR036097">
    <property type="entry name" value="HisK_dim/P_sf"/>
</dbReference>
<feature type="domain" description="HAMP" evidence="12">
    <location>
        <begin position="186"/>
        <end position="238"/>
    </location>
</feature>
<dbReference type="SUPFAM" id="SSF55874">
    <property type="entry name" value="ATPase domain of HSP90 chaperone/DNA topoisomerase II/histidine kinase"/>
    <property type="match status" value="1"/>
</dbReference>
<dbReference type="SMART" id="SM00388">
    <property type="entry name" value="HisKA"/>
    <property type="match status" value="1"/>
</dbReference>
<name>A0A0A8B3W0_9ACTN</name>
<evidence type="ECO:0000259" key="11">
    <source>
        <dbReference type="PROSITE" id="PS50109"/>
    </source>
</evidence>
<evidence type="ECO:0000256" key="10">
    <source>
        <dbReference type="SAM" id="Phobius"/>
    </source>
</evidence>
<evidence type="ECO:0000313" key="13">
    <source>
        <dbReference type="EMBL" id="AJC12050.1"/>
    </source>
</evidence>
<reference evidence="13 14" key="2">
    <citation type="journal article" date="2015" name="Genome Announc.">
        <title>Complete Genome Sequence of Coriobacteriaceae Strain 68-1-3, a Novel Mucus-Degrading Isolate from the Swine Intestinal Tract.</title>
        <authorList>
            <person name="Looft T."/>
            <person name="Bayles D.O."/>
            <person name="Alt D.P."/>
            <person name="Stanton T.B."/>
        </authorList>
    </citation>
    <scope>NUCLEOTIDE SEQUENCE [LARGE SCALE GENOMIC DNA]</scope>
    <source>
        <strain evidence="13 14">68-1-3</strain>
    </source>
</reference>
<dbReference type="Proteomes" id="UP000031121">
    <property type="component" value="Chromosome"/>
</dbReference>
<dbReference type="PANTHER" id="PTHR45436">
    <property type="entry name" value="SENSOR HISTIDINE KINASE YKOH"/>
    <property type="match status" value="1"/>
</dbReference>
<keyword evidence="6 10" id="KW-0812">Transmembrane</keyword>
<proteinExistence type="predicted"/>
<keyword evidence="10" id="KW-0472">Membrane</keyword>
<evidence type="ECO:0000256" key="2">
    <source>
        <dbReference type="ARBA" id="ARBA00004236"/>
    </source>
</evidence>
<dbReference type="InterPro" id="IPR003661">
    <property type="entry name" value="HisK_dim/P_dom"/>
</dbReference>
<feature type="domain" description="Histidine kinase" evidence="11">
    <location>
        <begin position="253"/>
        <end position="492"/>
    </location>
</feature>
<comment type="subcellular location">
    <subcellularLocation>
        <location evidence="2">Cell membrane</location>
    </subcellularLocation>
</comment>
<evidence type="ECO:0000256" key="7">
    <source>
        <dbReference type="ARBA" id="ARBA00022777"/>
    </source>
</evidence>
<evidence type="ECO:0000259" key="12">
    <source>
        <dbReference type="PROSITE" id="PS50885"/>
    </source>
</evidence>
<dbReference type="PROSITE" id="PS50109">
    <property type="entry name" value="HIS_KIN"/>
    <property type="match status" value="1"/>
</dbReference>
<dbReference type="RefSeq" id="WP_039689070.1">
    <property type="nucleotide sequence ID" value="NZ_CP009302.1"/>
</dbReference>
<dbReference type="Pfam" id="PF00512">
    <property type="entry name" value="HisKA"/>
    <property type="match status" value="1"/>
</dbReference>
<keyword evidence="8 10" id="KW-1133">Transmembrane helix</keyword>
<dbReference type="InterPro" id="IPR003660">
    <property type="entry name" value="HAMP_dom"/>
</dbReference>
<dbReference type="InterPro" id="IPR036890">
    <property type="entry name" value="HATPase_C_sf"/>
</dbReference>
<keyword evidence="4" id="KW-0597">Phosphoprotein</keyword>
<keyword evidence="14" id="KW-1185">Reference proteome</keyword>
<keyword evidence="5" id="KW-0808">Transferase</keyword>
<evidence type="ECO:0000256" key="6">
    <source>
        <dbReference type="ARBA" id="ARBA00022692"/>
    </source>
</evidence>
<evidence type="ECO:0000256" key="1">
    <source>
        <dbReference type="ARBA" id="ARBA00000085"/>
    </source>
</evidence>
<dbReference type="InterPro" id="IPR003594">
    <property type="entry name" value="HATPase_dom"/>
</dbReference>
<evidence type="ECO:0000313" key="14">
    <source>
        <dbReference type="Proteomes" id="UP000031121"/>
    </source>
</evidence>
<dbReference type="Pfam" id="PF02518">
    <property type="entry name" value="HATPase_c"/>
    <property type="match status" value="1"/>
</dbReference>
<dbReference type="SMART" id="SM00387">
    <property type="entry name" value="HATPase_c"/>
    <property type="match status" value="1"/>
</dbReference>
<dbReference type="SMART" id="SM00304">
    <property type="entry name" value="HAMP"/>
    <property type="match status" value="1"/>
</dbReference>
<comment type="catalytic activity">
    <reaction evidence="1">
        <text>ATP + protein L-histidine = ADP + protein N-phospho-L-histidine.</text>
        <dbReference type="EC" id="2.7.13.3"/>
    </reaction>
</comment>
<protein>
    <recommendedName>
        <fullName evidence="3">histidine kinase</fullName>
        <ecNumber evidence="3">2.7.13.3</ecNumber>
    </recommendedName>
</protein>
<dbReference type="EC" id="2.7.13.3" evidence="3"/>
<accession>A0A0A8B3W0</accession>
<dbReference type="Gene3D" id="1.10.287.130">
    <property type="match status" value="1"/>
</dbReference>
<gene>
    <name evidence="13" type="ORF">JI75_04580</name>
</gene>
<keyword evidence="7 13" id="KW-0418">Kinase</keyword>
<reference evidence="14" key="1">
    <citation type="submission" date="2014-08" db="EMBL/GenBank/DDBJ databases">
        <title>Coriobacteriaceae sp. complete genome.</title>
        <authorList>
            <person name="Looft T."/>
            <person name="Bayles D.O."/>
            <person name="Stanton T.B."/>
        </authorList>
    </citation>
    <scope>NUCLEOTIDE SEQUENCE [LARGE SCALE GENOMIC DNA]</scope>
    <source>
        <strain evidence="14">68-1-3</strain>
    </source>
</reference>
<evidence type="ECO:0000256" key="9">
    <source>
        <dbReference type="ARBA" id="ARBA00023012"/>
    </source>
</evidence>
<organism evidence="13 14">
    <name type="scientific">Berryella intestinalis</name>
    <dbReference type="NCBI Taxonomy" id="1531429"/>
    <lineage>
        <taxon>Bacteria</taxon>
        <taxon>Bacillati</taxon>
        <taxon>Actinomycetota</taxon>
        <taxon>Coriobacteriia</taxon>
        <taxon>Eggerthellales</taxon>
        <taxon>Eggerthellaceae</taxon>
        <taxon>Berryella</taxon>
    </lineage>
</organism>
<dbReference type="InterPro" id="IPR050428">
    <property type="entry name" value="TCS_sensor_his_kinase"/>
</dbReference>
<dbReference type="Gene3D" id="6.10.340.10">
    <property type="match status" value="1"/>
</dbReference>
<dbReference type="PROSITE" id="PS50885">
    <property type="entry name" value="HAMP"/>
    <property type="match status" value="1"/>
</dbReference>
<dbReference type="HOGENOM" id="CLU_000445_89_34_11"/>
<sequence length="495" mass="52354">MGGMRSGLRPKRVPLALIVSKYFLYVLISSVFAVGIPLGAFVFQMGSGAVLSANYGESHLEETRRILSGQASFDEGAVSSAYRYALFDANGALKASDMAGSQLDQARALAASTEGDGDSAVQTASYFFSVTTLAQGERCVLCYEIVPQWADKGTRDALPNPQDLFLWVAISALVVVIALIALRAGRRIAATMNPLLRAAEAVGRRDLDEPVSRSHVAEVDNVLQAMDSMRVSLKESIEAQREAEMRNRDQVAALAHDLKTPLTIALGNADLLAEDAAEGKLNEESAACVDALRRAVLSMDGFVTKIVDASRGEAHQLRVEATDPSALADRLESAARRLVSARGFYLDVARSAAFRSGCADCRAGSALPLWDAEALERAVLNLVGNSCDHAAGGSVSLAFSHDADQDLFILSVEDDGPGFSQEALKRGAERCFRDDAARSNAGATGAPHFGLGLSITSDIALAHGGKLALSNLADSEGNVLGAHVEMRLPRVGFSG</sequence>
<dbReference type="SUPFAM" id="SSF47384">
    <property type="entry name" value="Homodimeric domain of signal transducing histidine kinase"/>
    <property type="match status" value="1"/>
</dbReference>
<evidence type="ECO:0000256" key="8">
    <source>
        <dbReference type="ARBA" id="ARBA00022989"/>
    </source>
</evidence>
<dbReference type="GO" id="GO:0005886">
    <property type="term" value="C:plasma membrane"/>
    <property type="evidence" value="ECO:0007669"/>
    <property type="project" value="UniProtKB-SubCell"/>
</dbReference>
<evidence type="ECO:0000256" key="3">
    <source>
        <dbReference type="ARBA" id="ARBA00012438"/>
    </source>
</evidence>
<dbReference type="STRING" id="1531429.JI75_04580"/>
<feature type="transmembrane region" description="Helical" evidence="10">
    <location>
        <begin position="164"/>
        <end position="182"/>
    </location>
</feature>
<evidence type="ECO:0000256" key="5">
    <source>
        <dbReference type="ARBA" id="ARBA00022679"/>
    </source>
</evidence>
<dbReference type="AlphaFoldDB" id="A0A0A8B3W0"/>